<gene>
    <name evidence="2" type="ORF">AMET1_0287</name>
</gene>
<dbReference type="SUPFAM" id="SSF88723">
    <property type="entry name" value="PIN domain-like"/>
    <property type="match status" value="1"/>
</dbReference>
<dbReference type="InterPro" id="IPR002716">
    <property type="entry name" value="PIN_dom"/>
</dbReference>
<feature type="domain" description="PIN" evidence="1">
    <location>
        <begin position="1"/>
        <end position="103"/>
    </location>
</feature>
<sequence length="125" mass="13963">MKVILDTNILMVPEQFKVDVFREIDRILNCDYSILIPSTVIKELKEITDTGSGVDKRAAKIGLLLAKEHSIVDTEATGDNGVIEAAVSQENTVVATNDKELKERLRKKGIPLIYLRQGSHLIKDF</sequence>
<dbReference type="Gene3D" id="3.40.50.1010">
    <property type="entry name" value="5'-nuclease"/>
    <property type="match status" value="1"/>
</dbReference>
<comment type="caution">
    <text evidence="2">The sequence shown here is derived from an EMBL/GenBank/DDBJ whole genome shotgun (WGS) entry which is preliminary data.</text>
</comment>
<evidence type="ECO:0000259" key="1">
    <source>
        <dbReference type="SMART" id="SM00670"/>
    </source>
</evidence>
<protein>
    <submittedName>
        <fullName evidence="2">rRNA-processing protein FCF1 containing PIN domain</fullName>
    </submittedName>
</protein>
<proteinExistence type="predicted"/>
<dbReference type="EMBL" id="MRZU01000003">
    <property type="protein sequence ID" value="OUJ18641.1"/>
    <property type="molecule type" value="Genomic_DNA"/>
</dbReference>
<keyword evidence="3" id="KW-1185">Reference proteome</keyword>
<name>A0A1Y3GB09_9EURY</name>
<reference evidence="2 3" key="1">
    <citation type="submission" date="2016-12" db="EMBL/GenBank/DDBJ databases">
        <title>Discovery of methanogenic haloarchaea.</title>
        <authorList>
            <person name="Sorokin D.Y."/>
            <person name="Makarova K.S."/>
            <person name="Abbas B."/>
            <person name="Ferrer M."/>
            <person name="Golyshin P.N."/>
        </authorList>
    </citation>
    <scope>NUCLEOTIDE SEQUENCE [LARGE SCALE GENOMIC DNA]</scope>
    <source>
        <strain evidence="2">AMET1</strain>
    </source>
</reference>
<dbReference type="Proteomes" id="UP000195137">
    <property type="component" value="Unassembled WGS sequence"/>
</dbReference>
<dbReference type="InterPro" id="IPR041120">
    <property type="entry name" value="PIN_9"/>
</dbReference>
<dbReference type="CDD" id="cd09879">
    <property type="entry name" value="PIN_VapC_AF0591-like"/>
    <property type="match status" value="1"/>
</dbReference>
<dbReference type="InterPro" id="IPR029060">
    <property type="entry name" value="PIN-like_dom_sf"/>
</dbReference>
<dbReference type="Pfam" id="PF18477">
    <property type="entry name" value="PIN_9"/>
    <property type="match status" value="1"/>
</dbReference>
<organism evidence="2 3">
    <name type="scientific">Methanonatronarchaeum thermophilum</name>
    <dbReference type="NCBI Taxonomy" id="1927129"/>
    <lineage>
        <taxon>Archaea</taxon>
        <taxon>Methanobacteriati</taxon>
        <taxon>Methanobacteriota</taxon>
        <taxon>Methanonatronarchaeia</taxon>
        <taxon>Methanonatronarchaeales</taxon>
        <taxon>Methanonatronarchaeaceae</taxon>
        <taxon>Methanonatronarchaeum</taxon>
    </lineage>
</organism>
<dbReference type="PANTHER" id="PTHR12416">
    <property type="entry name" value="RRNA-PROCESSING PROTEIN UTP23 HOMOLOG"/>
    <property type="match status" value="1"/>
</dbReference>
<accession>A0A1Y3GB09</accession>
<dbReference type="SMART" id="SM00670">
    <property type="entry name" value="PINc"/>
    <property type="match status" value="1"/>
</dbReference>
<evidence type="ECO:0000313" key="3">
    <source>
        <dbReference type="Proteomes" id="UP000195137"/>
    </source>
</evidence>
<dbReference type="AlphaFoldDB" id="A0A1Y3GB09"/>
<evidence type="ECO:0000313" key="2">
    <source>
        <dbReference type="EMBL" id="OUJ18641.1"/>
    </source>
</evidence>